<name>A0ABR7VKE4_9FLAO</name>
<comment type="caution">
    <text evidence="1">The sequence shown here is derived from an EMBL/GenBank/DDBJ whole genome shotgun (WGS) entry which is preliminary data.</text>
</comment>
<proteinExistence type="predicted"/>
<reference evidence="1 2" key="1">
    <citation type="submission" date="2020-05" db="EMBL/GenBank/DDBJ databases">
        <title>The draft genome sequence of Maribacter arenosus CAU 1321.</title>
        <authorList>
            <person name="Mu L."/>
        </authorList>
    </citation>
    <scope>NUCLEOTIDE SEQUENCE [LARGE SCALE GENOMIC DNA]</scope>
    <source>
        <strain evidence="1 2">CAU 1321</strain>
    </source>
</reference>
<sequence length="134" mass="15284">MKNNCIQKTNNKIIVFQENRSKLIILNKNQINTTKVTVDGCEITSGLRCDFMLLAQELEYFIELKGQDIEHSIKQLIATINKLSSNPKNMEKSSFIICTRSPLSSASIQNLQVKFKKNFNSKLIIKSSPFSQEI</sequence>
<dbReference type="RefSeq" id="WP_188315767.1">
    <property type="nucleotide sequence ID" value="NZ_JABTCG010000014.1"/>
</dbReference>
<keyword evidence="2" id="KW-1185">Reference proteome</keyword>
<protein>
    <submittedName>
        <fullName evidence="1">Uncharacterized protein</fullName>
    </submittedName>
</protein>
<dbReference type="EMBL" id="JABTCG010000014">
    <property type="protein sequence ID" value="MBD0852647.1"/>
    <property type="molecule type" value="Genomic_DNA"/>
</dbReference>
<evidence type="ECO:0000313" key="1">
    <source>
        <dbReference type="EMBL" id="MBD0852647.1"/>
    </source>
</evidence>
<accession>A0ABR7VKE4</accession>
<dbReference type="Proteomes" id="UP000598350">
    <property type="component" value="Unassembled WGS sequence"/>
</dbReference>
<gene>
    <name evidence="1" type="ORF">HPE63_18370</name>
</gene>
<organism evidence="1 2">
    <name type="scientific">Maribacter arenosus</name>
    <dbReference type="NCBI Taxonomy" id="1854708"/>
    <lineage>
        <taxon>Bacteria</taxon>
        <taxon>Pseudomonadati</taxon>
        <taxon>Bacteroidota</taxon>
        <taxon>Flavobacteriia</taxon>
        <taxon>Flavobacteriales</taxon>
        <taxon>Flavobacteriaceae</taxon>
        <taxon>Maribacter</taxon>
    </lineage>
</organism>
<evidence type="ECO:0000313" key="2">
    <source>
        <dbReference type="Proteomes" id="UP000598350"/>
    </source>
</evidence>